<evidence type="ECO:0000313" key="4">
    <source>
        <dbReference type="Proteomes" id="UP000613113"/>
    </source>
</evidence>
<comment type="caution">
    <text evidence="3">The sequence shown here is derived from an EMBL/GenBank/DDBJ whole genome shotgun (WGS) entry which is preliminary data.</text>
</comment>
<keyword evidence="2" id="KW-0812">Transmembrane</keyword>
<organism evidence="3 4">
    <name type="scientific">Undibacterium griseum</name>
    <dbReference type="NCBI Taxonomy" id="2762295"/>
    <lineage>
        <taxon>Bacteria</taxon>
        <taxon>Pseudomonadati</taxon>
        <taxon>Pseudomonadota</taxon>
        <taxon>Betaproteobacteria</taxon>
        <taxon>Burkholderiales</taxon>
        <taxon>Oxalobacteraceae</taxon>
        <taxon>Undibacterium</taxon>
    </lineage>
</organism>
<feature type="transmembrane region" description="Helical" evidence="2">
    <location>
        <begin position="270"/>
        <end position="288"/>
    </location>
</feature>
<protein>
    <submittedName>
        <fullName evidence="3">DUF3667 domain-containing protein</fullName>
    </submittedName>
</protein>
<gene>
    <name evidence="3" type="ORF">H8K27_09215</name>
</gene>
<reference evidence="3 4" key="1">
    <citation type="submission" date="2020-08" db="EMBL/GenBank/DDBJ databases">
        <title>Novel species isolated from subtropical streams in China.</title>
        <authorList>
            <person name="Lu H."/>
        </authorList>
    </citation>
    <scope>NUCLEOTIDE SEQUENCE [LARGE SCALE GENOMIC DNA]</scope>
    <source>
        <strain evidence="3 4">FT31W</strain>
    </source>
</reference>
<keyword evidence="1" id="KW-0175">Coiled coil</keyword>
<feature type="transmembrane region" description="Helical" evidence="2">
    <location>
        <begin position="354"/>
        <end position="379"/>
    </location>
</feature>
<feature type="coiled-coil region" evidence="1">
    <location>
        <begin position="151"/>
        <end position="202"/>
    </location>
</feature>
<dbReference type="Proteomes" id="UP000613113">
    <property type="component" value="Unassembled WGS sequence"/>
</dbReference>
<dbReference type="InterPro" id="IPR022134">
    <property type="entry name" value="DUF3667"/>
</dbReference>
<dbReference type="EMBL" id="JACOGC010000003">
    <property type="protein sequence ID" value="MBC3885304.1"/>
    <property type="molecule type" value="Genomic_DNA"/>
</dbReference>
<evidence type="ECO:0000313" key="3">
    <source>
        <dbReference type="EMBL" id="MBC3885304.1"/>
    </source>
</evidence>
<evidence type="ECO:0000256" key="1">
    <source>
        <dbReference type="SAM" id="Coils"/>
    </source>
</evidence>
<feature type="transmembrane region" description="Helical" evidence="2">
    <location>
        <begin position="309"/>
        <end position="334"/>
    </location>
</feature>
<keyword evidence="2" id="KW-1133">Transmembrane helix</keyword>
<sequence length="381" mass="42601">MNIDTGTGAEELGEALIVSELGYGAAHEKQETHQTTCSNCGAVLSGAYCHQCGQSAHIHRSLLHLIEEFLHGLLHFDTKSWRTLPALIFRPGQLTRNYINGQRTRYVSPLALFLFLIFLMFFVFSLTTSSQGDKASLINPDMTRQTLQQSVTELDKQISIVRQKLAGLESQNNASPQTTDAANDLKEEKSTLQKELVILEKIRNQQQAATDPAKNQDSGKSGQLSLILRDIAEETPTPVGQSGWLNHRLIHAAENPDLTLYKMKSAVSKFAFLLLPISLPFMWLLFAFRRQFRMFDHAVFSLYSLSFMALLMMLITTLSYAGLKSLAALLFVLLPPRHMFIQLRDAYGLTTGEALWRTCALLLVAFSSLLIYMLLIAGISM</sequence>
<dbReference type="Pfam" id="PF12412">
    <property type="entry name" value="DUF3667"/>
    <property type="match status" value="1"/>
</dbReference>
<name>A0ABR6YN23_9BURK</name>
<keyword evidence="4" id="KW-1185">Reference proteome</keyword>
<feature type="transmembrane region" description="Helical" evidence="2">
    <location>
        <begin position="106"/>
        <end position="127"/>
    </location>
</feature>
<accession>A0ABR6YN23</accession>
<dbReference type="RefSeq" id="WP_186862885.1">
    <property type="nucleotide sequence ID" value="NZ_JACOGC010000003.1"/>
</dbReference>
<evidence type="ECO:0000256" key="2">
    <source>
        <dbReference type="SAM" id="Phobius"/>
    </source>
</evidence>
<keyword evidence="2" id="KW-0472">Membrane</keyword>
<proteinExistence type="predicted"/>